<dbReference type="Pfam" id="PF13456">
    <property type="entry name" value="RVT_3"/>
    <property type="match status" value="1"/>
</dbReference>
<dbReference type="InterPro" id="IPR002156">
    <property type="entry name" value="RNaseH_domain"/>
</dbReference>
<dbReference type="CDD" id="cd06222">
    <property type="entry name" value="RNase_H_like"/>
    <property type="match status" value="1"/>
</dbReference>
<proteinExistence type="predicted"/>
<keyword evidence="3" id="KW-1185">Reference proteome</keyword>
<dbReference type="InterPro" id="IPR036397">
    <property type="entry name" value="RNaseH_sf"/>
</dbReference>
<gene>
    <name evidence="2" type="ORF">PIB30_093312</name>
</gene>
<dbReference type="PANTHER" id="PTHR47723">
    <property type="entry name" value="OS05G0353850 PROTEIN"/>
    <property type="match status" value="1"/>
</dbReference>
<dbReference type="InterPro" id="IPR053151">
    <property type="entry name" value="RNase_H-like"/>
</dbReference>
<name>A0ABU6UYR0_9FABA</name>
<comment type="caution">
    <text evidence="2">The sequence shown here is derived from an EMBL/GenBank/DDBJ whole genome shotgun (WGS) entry which is preliminary data.</text>
</comment>
<accession>A0ABU6UYR0</accession>
<sequence>MVSCSSKLANFDPPLYWIKPDADSVKLNCDGSVFFEENRTCFGCVLRDCHGTWIRGCYGKVNGNSVLRDKLVAIWRGLMLAKEMGFNTVLCDSDSPDAVGVANHWKIPTKHADCSTFPLAISRHCYRALVPPLPAIMSHVRNAGFEDSLMMRDFDIDGPLLSSFVERW</sequence>
<protein>
    <recommendedName>
        <fullName evidence="1">RNase H type-1 domain-containing protein</fullName>
    </recommendedName>
</protein>
<dbReference type="SUPFAM" id="SSF53098">
    <property type="entry name" value="Ribonuclease H-like"/>
    <property type="match status" value="1"/>
</dbReference>
<dbReference type="InterPro" id="IPR044730">
    <property type="entry name" value="RNase_H-like_dom_plant"/>
</dbReference>
<reference evidence="2 3" key="1">
    <citation type="journal article" date="2023" name="Plants (Basel)">
        <title>Bridging the Gap: Combining Genomics and Transcriptomics Approaches to Understand Stylosanthes scabra, an Orphan Legume from the Brazilian Caatinga.</title>
        <authorList>
            <person name="Ferreira-Neto J.R.C."/>
            <person name="da Silva M.D."/>
            <person name="Binneck E."/>
            <person name="de Melo N.F."/>
            <person name="da Silva R.H."/>
            <person name="de Melo A.L.T.M."/>
            <person name="Pandolfi V."/>
            <person name="Bustamante F.O."/>
            <person name="Brasileiro-Vidal A.C."/>
            <person name="Benko-Iseppon A.M."/>
        </authorList>
    </citation>
    <scope>NUCLEOTIDE SEQUENCE [LARGE SCALE GENOMIC DNA]</scope>
    <source>
        <tissue evidence="2">Leaves</tissue>
    </source>
</reference>
<evidence type="ECO:0000313" key="2">
    <source>
        <dbReference type="EMBL" id="MED6164763.1"/>
    </source>
</evidence>
<organism evidence="2 3">
    <name type="scientific">Stylosanthes scabra</name>
    <dbReference type="NCBI Taxonomy" id="79078"/>
    <lineage>
        <taxon>Eukaryota</taxon>
        <taxon>Viridiplantae</taxon>
        <taxon>Streptophyta</taxon>
        <taxon>Embryophyta</taxon>
        <taxon>Tracheophyta</taxon>
        <taxon>Spermatophyta</taxon>
        <taxon>Magnoliopsida</taxon>
        <taxon>eudicotyledons</taxon>
        <taxon>Gunneridae</taxon>
        <taxon>Pentapetalae</taxon>
        <taxon>rosids</taxon>
        <taxon>fabids</taxon>
        <taxon>Fabales</taxon>
        <taxon>Fabaceae</taxon>
        <taxon>Papilionoideae</taxon>
        <taxon>50 kb inversion clade</taxon>
        <taxon>dalbergioids sensu lato</taxon>
        <taxon>Dalbergieae</taxon>
        <taxon>Pterocarpus clade</taxon>
        <taxon>Stylosanthes</taxon>
    </lineage>
</organism>
<evidence type="ECO:0000313" key="3">
    <source>
        <dbReference type="Proteomes" id="UP001341840"/>
    </source>
</evidence>
<dbReference type="Gene3D" id="3.30.420.10">
    <property type="entry name" value="Ribonuclease H-like superfamily/Ribonuclease H"/>
    <property type="match status" value="1"/>
</dbReference>
<dbReference type="EMBL" id="JASCZI010122811">
    <property type="protein sequence ID" value="MED6164763.1"/>
    <property type="molecule type" value="Genomic_DNA"/>
</dbReference>
<evidence type="ECO:0000259" key="1">
    <source>
        <dbReference type="Pfam" id="PF13456"/>
    </source>
</evidence>
<dbReference type="Proteomes" id="UP001341840">
    <property type="component" value="Unassembled WGS sequence"/>
</dbReference>
<dbReference type="InterPro" id="IPR012337">
    <property type="entry name" value="RNaseH-like_sf"/>
</dbReference>
<dbReference type="PANTHER" id="PTHR47723:SF19">
    <property type="entry name" value="POLYNUCLEOTIDYL TRANSFERASE, RIBONUCLEASE H-LIKE SUPERFAMILY PROTEIN"/>
    <property type="match status" value="1"/>
</dbReference>
<feature type="domain" description="RNase H type-1" evidence="1">
    <location>
        <begin position="28"/>
        <end position="99"/>
    </location>
</feature>